<organism evidence="1 2">
    <name type="scientific">Mauremys mutica</name>
    <name type="common">yellowpond turtle</name>
    <dbReference type="NCBI Taxonomy" id="74926"/>
    <lineage>
        <taxon>Eukaryota</taxon>
        <taxon>Metazoa</taxon>
        <taxon>Chordata</taxon>
        <taxon>Craniata</taxon>
        <taxon>Vertebrata</taxon>
        <taxon>Euteleostomi</taxon>
        <taxon>Archelosauria</taxon>
        <taxon>Testudinata</taxon>
        <taxon>Testudines</taxon>
        <taxon>Cryptodira</taxon>
        <taxon>Durocryptodira</taxon>
        <taxon>Testudinoidea</taxon>
        <taxon>Geoemydidae</taxon>
        <taxon>Geoemydinae</taxon>
        <taxon>Mauremys</taxon>
    </lineage>
</organism>
<sequence>MPICAMKFLNYDRNKVHESRSGVYANLWSNLKSNPLKFIASICTNEGTELKNFGNIVCFYVCRSWRNNVIRLYINGLDHGLYFFGKDINVLGALLLRLCLKTCLRILN</sequence>
<reference evidence="1" key="1">
    <citation type="submission" date="2021-09" db="EMBL/GenBank/DDBJ databases">
        <title>The genome of Mauremys mutica provides insights into the evolution of semi-aquatic lifestyle.</title>
        <authorList>
            <person name="Gong S."/>
            <person name="Gao Y."/>
        </authorList>
    </citation>
    <scope>NUCLEOTIDE SEQUENCE</scope>
    <source>
        <strain evidence="1">MM-2020</strain>
        <tissue evidence="1">Muscle</tissue>
    </source>
</reference>
<evidence type="ECO:0000313" key="2">
    <source>
        <dbReference type="Proteomes" id="UP000827986"/>
    </source>
</evidence>
<evidence type="ECO:0000313" key="1">
    <source>
        <dbReference type="EMBL" id="KAH1168296.1"/>
    </source>
</evidence>
<keyword evidence="2" id="KW-1185">Reference proteome</keyword>
<gene>
    <name evidence="1" type="ORF">KIL84_003779</name>
</gene>
<dbReference type="AlphaFoldDB" id="A0A9D3WW99"/>
<protein>
    <submittedName>
        <fullName evidence="1">Uncharacterized protein</fullName>
    </submittedName>
</protein>
<comment type="caution">
    <text evidence="1">The sequence shown here is derived from an EMBL/GenBank/DDBJ whole genome shotgun (WGS) entry which is preliminary data.</text>
</comment>
<dbReference type="Proteomes" id="UP000827986">
    <property type="component" value="Unassembled WGS sequence"/>
</dbReference>
<accession>A0A9D3WW99</accession>
<name>A0A9D3WW99_9SAUR</name>
<dbReference type="EMBL" id="JAHDVG010000486">
    <property type="protein sequence ID" value="KAH1168296.1"/>
    <property type="molecule type" value="Genomic_DNA"/>
</dbReference>
<proteinExistence type="predicted"/>